<evidence type="ECO:0000313" key="3">
    <source>
        <dbReference type="Proteomes" id="UP001201985"/>
    </source>
</evidence>
<accession>A0ABS9WAW9</accession>
<dbReference type="PROSITE" id="PS51257">
    <property type="entry name" value="PROKAR_LIPOPROTEIN"/>
    <property type="match status" value="1"/>
</dbReference>
<dbReference type="Proteomes" id="UP001201985">
    <property type="component" value="Unassembled WGS sequence"/>
</dbReference>
<organism evidence="2 3">
    <name type="scientific">Teichococcus vastitatis</name>
    <dbReference type="NCBI Taxonomy" id="2307076"/>
    <lineage>
        <taxon>Bacteria</taxon>
        <taxon>Pseudomonadati</taxon>
        <taxon>Pseudomonadota</taxon>
        <taxon>Alphaproteobacteria</taxon>
        <taxon>Acetobacterales</taxon>
        <taxon>Roseomonadaceae</taxon>
        <taxon>Roseomonas</taxon>
    </lineage>
</organism>
<evidence type="ECO:0000256" key="1">
    <source>
        <dbReference type="SAM" id="MobiDB-lite"/>
    </source>
</evidence>
<feature type="compositionally biased region" description="Basic residues" evidence="1">
    <location>
        <begin position="104"/>
        <end position="119"/>
    </location>
</feature>
<keyword evidence="3" id="KW-1185">Reference proteome</keyword>
<reference evidence="2 3" key="1">
    <citation type="submission" date="2022-03" db="EMBL/GenBank/DDBJ databases">
        <title>Complete genome analysis of Roseomonas KG 17.1 : a prolific producer of plant growth promoters.</title>
        <authorList>
            <person name="Saadouli I."/>
            <person name="Najjari A."/>
            <person name="Mosbah A."/>
            <person name="Ouzari H.I."/>
        </authorList>
    </citation>
    <scope>NUCLEOTIDE SEQUENCE [LARGE SCALE GENOMIC DNA]</scope>
    <source>
        <strain evidence="2 3">KG17-1</strain>
    </source>
</reference>
<dbReference type="RefSeq" id="WP_241793594.1">
    <property type="nucleotide sequence ID" value="NZ_JALBUU010000052.1"/>
</dbReference>
<protein>
    <submittedName>
        <fullName evidence="2">Uncharacterized protein</fullName>
    </submittedName>
</protein>
<proteinExistence type="predicted"/>
<evidence type="ECO:0000313" key="2">
    <source>
        <dbReference type="EMBL" id="MCI0755739.1"/>
    </source>
</evidence>
<feature type="region of interest" description="Disordered" evidence="1">
    <location>
        <begin position="103"/>
        <end position="127"/>
    </location>
</feature>
<sequence length="211" mass="22730">MRTANNPRLDLQAHVSTIMAGGCRTEATKAFKAVNNRIKGAAARLAPALPEDLREDVAQQFWLIVVQRSITFDDMGKCTFATVLKSLTIDAIRTVIAGNAPAGVKRRDRSPAKDRKKTKPLSEVTAAPTQEVAPDVQVELAKAEGVGTADVVEKRILVQEILMQETPEVVRACWAIAEGAPISTAAESAGLSRFQMARKLKHLRAAAHLAA</sequence>
<dbReference type="EMBL" id="JALBUU010000052">
    <property type="protein sequence ID" value="MCI0755739.1"/>
    <property type="molecule type" value="Genomic_DNA"/>
</dbReference>
<gene>
    <name evidence="2" type="ORF">MON41_18890</name>
</gene>
<name>A0ABS9WAW9_9PROT</name>
<comment type="caution">
    <text evidence="2">The sequence shown here is derived from an EMBL/GenBank/DDBJ whole genome shotgun (WGS) entry which is preliminary data.</text>
</comment>